<dbReference type="OrthoDB" id="1698302at2"/>
<sequence>MTKFYRFTSISLFIGLTCSIVFSYIGANGEYYPLSPISTMGKLYYHHLSEATIMVIAILLWLMIGLLFYLTSFIFTHTDWSITRTTLLHFICSYIGLLPIAILAGWFTPSLMNILIYTFYFIIIYIFIWCFSYWKNKRYVKEINKRLNKMRH</sequence>
<dbReference type="EMBL" id="UHDO01000001">
    <property type="protein sequence ID" value="SUM43138.1"/>
    <property type="molecule type" value="Genomic_DNA"/>
</dbReference>
<dbReference type="Proteomes" id="UP000254047">
    <property type="component" value="Unassembled WGS sequence"/>
</dbReference>
<dbReference type="Pfam" id="PF11457">
    <property type="entry name" value="DUF3021"/>
    <property type="match status" value="1"/>
</dbReference>
<feature type="transmembrane region" description="Helical" evidence="1">
    <location>
        <begin position="114"/>
        <end position="134"/>
    </location>
</feature>
<dbReference type="RefSeq" id="WP_103297050.1">
    <property type="nucleotide sequence ID" value="NZ_PPQT01000007.1"/>
</dbReference>
<evidence type="ECO:0000313" key="3">
    <source>
        <dbReference type="EMBL" id="TGE19174.1"/>
    </source>
</evidence>
<dbReference type="EMBL" id="SRLS01000002">
    <property type="protein sequence ID" value="TGE19174.1"/>
    <property type="molecule type" value="Genomic_DNA"/>
</dbReference>
<feature type="transmembrane region" description="Helical" evidence="1">
    <location>
        <begin position="87"/>
        <end position="108"/>
    </location>
</feature>
<name>A0A380FYR3_9STAP</name>
<gene>
    <name evidence="3" type="ORF">BJR09_01985</name>
    <name evidence="2" type="ORF">NCTC13830_00663</name>
</gene>
<reference evidence="3 5" key="2">
    <citation type="submission" date="2019-04" db="EMBL/GenBank/DDBJ databases">
        <title>Genomic characterization of Staphylococcus petrasii strains.</title>
        <authorList>
            <person name="Vrbovska V."/>
            <person name="Kovarovic V."/>
            <person name="Maslanova I."/>
            <person name="Indrakova A."/>
            <person name="Petras P."/>
            <person name="Sedo O."/>
            <person name="Svec P."/>
            <person name="Fisarova L."/>
            <person name="Sedlacek I."/>
            <person name="Doskar J."/>
            <person name="Pantucek R."/>
        </authorList>
    </citation>
    <scope>NUCLEOTIDE SEQUENCE [LARGE SCALE GENOMIC DNA]</scope>
    <source>
        <strain evidence="3 5">P5404</strain>
    </source>
</reference>
<proteinExistence type="predicted"/>
<keyword evidence="5" id="KW-1185">Reference proteome</keyword>
<evidence type="ECO:0000313" key="2">
    <source>
        <dbReference type="EMBL" id="SUM43138.1"/>
    </source>
</evidence>
<protein>
    <submittedName>
        <fullName evidence="3">DUF3021 domain-containing protein</fullName>
    </submittedName>
    <submittedName>
        <fullName evidence="2">Membrane protein</fullName>
    </submittedName>
</protein>
<dbReference type="Proteomes" id="UP000297598">
    <property type="component" value="Unassembled WGS sequence"/>
</dbReference>
<organism evidence="2 4">
    <name type="scientific">Staphylococcus petrasii</name>
    <dbReference type="NCBI Taxonomy" id="1276936"/>
    <lineage>
        <taxon>Bacteria</taxon>
        <taxon>Bacillati</taxon>
        <taxon>Bacillota</taxon>
        <taxon>Bacilli</taxon>
        <taxon>Bacillales</taxon>
        <taxon>Staphylococcaceae</taxon>
        <taxon>Staphylococcus</taxon>
    </lineage>
</organism>
<feature type="transmembrane region" description="Helical" evidence="1">
    <location>
        <begin position="7"/>
        <end position="27"/>
    </location>
</feature>
<dbReference type="InterPro" id="IPR021560">
    <property type="entry name" value="DUF3021"/>
</dbReference>
<reference evidence="2 4" key="1">
    <citation type="submission" date="2018-06" db="EMBL/GenBank/DDBJ databases">
        <authorList>
            <consortium name="Pathogen Informatics"/>
            <person name="Doyle S."/>
        </authorList>
    </citation>
    <scope>NUCLEOTIDE SEQUENCE [LARGE SCALE GENOMIC DNA]</scope>
    <source>
        <strain evidence="2 4">NCTC13830</strain>
    </source>
</reference>
<keyword evidence="1" id="KW-0472">Membrane</keyword>
<keyword evidence="1" id="KW-1133">Transmembrane helix</keyword>
<evidence type="ECO:0000313" key="4">
    <source>
        <dbReference type="Proteomes" id="UP000254047"/>
    </source>
</evidence>
<accession>A0A380FYR3</accession>
<feature type="transmembrane region" description="Helical" evidence="1">
    <location>
        <begin position="51"/>
        <end position="75"/>
    </location>
</feature>
<keyword evidence="1" id="KW-0812">Transmembrane</keyword>
<evidence type="ECO:0000256" key="1">
    <source>
        <dbReference type="SAM" id="Phobius"/>
    </source>
</evidence>
<dbReference type="AlphaFoldDB" id="A0A380FYR3"/>
<evidence type="ECO:0000313" key="5">
    <source>
        <dbReference type="Proteomes" id="UP000297598"/>
    </source>
</evidence>